<dbReference type="CDD" id="cd01448">
    <property type="entry name" value="TST_Repeat_1"/>
    <property type="match status" value="1"/>
</dbReference>
<dbReference type="InterPro" id="IPR045078">
    <property type="entry name" value="TST/MPST-like"/>
</dbReference>
<dbReference type="PANTHER" id="PTHR11364:SF27">
    <property type="entry name" value="SULFURTRANSFERASE"/>
    <property type="match status" value="1"/>
</dbReference>
<dbReference type="CDD" id="cd01449">
    <property type="entry name" value="TST_Repeat_2"/>
    <property type="match status" value="1"/>
</dbReference>
<dbReference type="AlphaFoldDB" id="A0A7W4J6A7"/>
<evidence type="ECO:0000256" key="1">
    <source>
        <dbReference type="ARBA" id="ARBA00022679"/>
    </source>
</evidence>
<evidence type="ECO:0000313" key="5">
    <source>
        <dbReference type="Proteomes" id="UP000561066"/>
    </source>
</evidence>
<reference evidence="4 5" key="1">
    <citation type="submission" date="2020-04" db="EMBL/GenBank/DDBJ databases">
        <title>Description of novel Gluconacetobacter.</title>
        <authorList>
            <person name="Sombolestani A."/>
        </authorList>
    </citation>
    <scope>NUCLEOTIDE SEQUENCE [LARGE SCALE GENOMIC DNA]</scope>
    <source>
        <strain evidence="4 5">LMG 21312</strain>
    </source>
</reference>
<dbReference type="SUPFAM" id="SSF52821">
    <property type="entry name" value="Rhodanese/Cell cycle control phosphatase"/>
    <property type="match status" value="2"/>
</dbReference>
<evidence type="ECO:0000256" key="2">
    <source>
        <dbReference type="ARBA" id="ARBA00022737"/>
    </source>
</evidence>
<dbReference type="Pfam" id="PF00581">
    <property type="entry name" value="Rhodanese"/>
    <property type="match status" value="2"/>
</dbReference>
<dbReference type="Proteomes" id="UP000561066">
    <property type="component" value="Unassembled WGS sequence"/>
</dbReference>
<proteinExistence type="predicted"/>
<keyword evidence="5" id="KW-1185">Reference proteome</keyword>
<evidence type="ECO:0000313" key="4">
    <source>
        <dbReference type="EMBL" id="MBB2175217.1"/>
    </source>
</evidence>
<comment type="caution">
    <text evidence="4">The sequence shown here is derived from an EMBL/GenBank/DDBJ whole genome shotgun (WGS) entry which is preliminary data.</text>
</comment>
<name>A0A7W4J6A7_9PROT</name>
<dbReference type="FunFam" id="3.40.250.10:FF:000001">
    <property type="entry name" value="Sulfurtransferase"/>
    <property type="match status" value="1"/>
</dbReference>
<organism evidence="4 5">
    <name type="scientific">Gluconacetobacter johannae</name>
    <dbReference type="NCBI Taxonomy" id="112140"/>
    <lineage>
        <taxon>Bacteria</taxon>
        <taxon>Pseudomonadati</taxon>
        <taxon>Pseudomonadota</taxon>
        <taxon>Alphaproteobacteria</taxon>
        <taxon>Acetobacterales</taxon>
        <taxon>Acetobacteraceae</taxon>
        <taxon>Gluconacetobacter</taxon>
    </lineage>
</organism>
<sequence>MSLLIEAEELMVRIGRPDLVILDATSVLPGQSFDPDENFRVRRIVGARRFDIECFSDPDTTLPHMVPSQGRFGRLFGDLGIEASSEVVFYDQTGVASACRGWWLADLFGHANVRVLNGGLPAWSRVNGAVESGPAAAPVSKTYHASPRYSRLKGLGDVLSLSGTPDAVILDARSKARFAGTAKEPRPGVRSGHIPGSRNVPFGELLDAENRFLPASDIRFRLEQEGVDGGQPVITTCGSGLTACVLAAALVVAGFPRGAVYDGSWAEWGSLPDTPIATL</sequence>
<dbReference type="PROSITE" id="PS50206">
    <property type="entry name" value="RHODANESE_3"/>
    <property type="match status" value="2"/>
</dbReference>
<protein>
    <submittedName>
        <fullName evidence="4">Sulfurtransferase</fullName>
    </submittedName>
</protein>
<keyword evidence="2" id="KW-0677">Repeat</keyword>
<dbReference type="PANTHER" id="PTHR11364">
    <property type="entry name" value="THIOSULFATE SULFERTANSFERASE"/>
    <property type="match status" value="1"/>
</dbReference>
<dbReference type="InterPro" id="IPR036873">
    <property type="entry name" value="Rhodanese-like_dom_sf"/>
</dbReference>
<dbReference type="Gene3D" id="3.40.250.10">
    <property type="entry name" value="Rhodanese-like domain"/>
    <property type="match status" value="2"/>
</dbReference>
<evidence type="ECO:0000259" key="3">
    <source>
        <dbReference type="PROSITE" id="PS50206"/>
    </source>
</evidence>
<gene>
    <name evidence="4" type="ORF">HLH21_04660</name>
</gene>
<dbReference type="SMART" id="SM00450">
    <property type="entry name" value="RHOD"/>
    <property type="match status" value="2"/>
</dbReference>
<accession>A0A7W4J6A7</accession>
<feature type="domain" description="Rhodanese" evidence="3">
    <location>
        <begin position="15"/>
        <end position="132"/>
    </location>
</feature>
<dbReference type="EMBL" id="JABEQH010000005">
    <property type="protein sequence ID" value="MBB2175217.1"/>
    <property type="molecule type" value="Genomic_DNA"/>
</dbReference>
<dbReference type="GO" id="GO:0004792">
    <property type="term" value="F:thiosulfate-cyanide sulfurtransferase activity"/>
    <property type="evidence" value="ECO:0007669"/>
    <property type="project" value="TreeGrafter"/>
</dbReference>
<feature type="domain" description="Rhodanese" evidence="3">
    <location>
        <begin position="163"/>
        <end position="277"/>
    </location>
</feature>
<dbReference type="InterPro" id="IPR001763">
    <property type="entry name" value="Rhodanese-like_dom"/>
</dbReference>
<keyword evidence="1 4" id="KW-0808">Transferase</keyword>